<dbReference type="SUPFAM" id="SSF51004">
    <property type="entry name" value="C-terminal (heme d1) domain of cytochrome cd1-nitrite reductase"/>
    <property type="match status" value="1"/>
</dbReference>
<dbReference type="InterPro" id="IPR031815">
    <property type="entry name" value="DUF5074"/>
</dbReference>
<organism evidence="3 4">
    <name type="scientific">Prolixibacter denitrificans</name>
    <dbReference type="NCBI Taxonomy" id="1541063"/>
    <lineage>
        <taxon>Bacteria</taxon>
        <taxon>Pseudomonadati</taxon>
        <taxon>Bacteroidota</taxon>
        <taxon>Bacteroidia</taxon>
        <taxon>Marinilabiliales</taxon>
        <taxon>Prolixibacteraceae</taxon>
        <taxon>Prolixibacter</taxon>
    </lineage>
</organism>
<dbReference type="PANTHER" id="PTHR47197:SF3">
    <property type="entry name" value="DIHYDRO-HEME D1 DEHYDROGENASE"/>
    <property type="match status" value="1"/>
</dbReference>
<dbReference type="OrthoDB" id="7187796at2"/>
<keyword evidence="5" id="KW-1185">Reference proteome</keyword>
<dbReference type="Proteomes" id="UP000240621">
    <property type="component" value="Unassembled WGS sequence"/>
</dbReference>
<evidence type="ECO:0000313" key="5">
    <source>
        <dbReference type="Proteomes" id="UP000396862"/>
    </source>
</evidence>
<dbReference type="AlphaFoldDB" id="A0A2P8CDU2"/>
<dbReference type="Gene3D" id="2.130.10.10">
    <property type="entry name" value="YVTN repeat-like/Quinoprotein amine dehydrogenase"/>
    <property type="match status" value="2"/>
</dbReference>
<dbReference type="PANTHER" id="PTHR47197">
    <property type="entry name" value="PROTEIN NIRF"/>
    <property type="match status" value="1"/>
</dbReference>
<protein>
    <submittedName>
        <fullName evidence="3">YVTN family beta-propeller protein</fullName>
    </submittedName>
</protein>
<dbReference type="Proteomes" id="UP000396862">
    <property type="component" value="Unassembled WGS sequence"/>
</dbReference>
<dbReference type="InterPro" id="IPR011964">
    <property type="entry name" value="YVTN_b-propeller_repeat"/>
</dbReference>
<evidence type="ECO:0000313" key="4">
    <source>
        <dbReference type="Proteomes" id="UP000240621"/>
    </source>
</evidence>
<evidence type="ECO:0000256" key="1">
    <source>
        <dbReference type="SAM" id="SignalP"/>
    </source>
</evidence>
<sequence>MRRLFLIMFLFAGISAYAQPAGQYRIVKRIHVPGNSFWDYLTADSQGHLYVSHGNMVQVIDPKNSNVLGTIENLDGVHGIALAENLNKGFISSGRDSMVAIFDLKTLKVIKKVKVTGANPDAILYDPFSNKVFTFNGGSSSSTVIDAATDKVVATIPLPGKPEFSVTDKKGKVYVNIEDKSMIACIDAKDLKLKKSWSIAPGEEPSGLAADFATGKLFSVCHNHIMTVFDLKTEKVAETLPIGSGPDGAAFDEGLHRAYSSNGDGTLTVVAEDGNHFKVLETVPTQRGARTMCVDQKNHHIFLPTAEFYPLAKGERWPKMKPGTFTILEVSPR</sequence>
<dbReference type="EMBL" id="BLAU01000001">
    <property type="protein sequence ID" value="GET22024.1"/>
    <property type="molecule type" value="Genomic_DNA"/>
</dbReference>
<keyword evidence="1" id="KW-0732">Signal</keyword>
<proteinExistence type="predicted"/>
<evidence type="ECO:0000313" key="2">
    <source>
        <dbReference type="EMBL" id="GET22024.1"/>
    </source>
</evidence>
<feature type="chain" id="PRO_5015143849" evidence="1">
    <location>
        <begin position="19"/>
        <end position="333"/>
    </location>
</feature>
<comment type="caution">
    <text evidence="3">The sequence shown here is derived from an EMBL/GenBank/DDBJ whole genome shotgun (WGS) entry which is preliminary data.</text>
</comment>
<dbReference type="Pfam" id="PF16819">
    <property type="entry name" value="DUF5074"/>
    <property type="match status" value="1"/>
</dbReference>
<feature type="signal peptide" evidence="1">
    <location>
        <begin position="1"/>
        <end position="18"/>
    </location>
</feature>
<accession>A0A2P8CDU2</accession>
<reference evidence="3 4" key="1">
    <citation type="submission" date="2018-03" db="EMBL/GenBank/DDBJ databases">
        <title>Genomic Encyclopedia of Archaeal and Bacterial Type Strains, Phase II (KMG-II): from individual species to whole genera.</title>
        <authorList>
            <person name="Goeker M."/>
        </authorList>
    </citation>
    <scope>NUCLEOTIDE SEQUENCE [LARGE SCALE GENOMIC DNA]</scope>
    <source>
        <strain evidence="3 4">DSM 27267</strain>
    </source>
</reference>
<dbReference type="InterPro" id="IPR015943">
    <property type="entry name" value="WD40/YVTN_repeat-like_dom_sf"/>
</dbReference>
<dbReference type="NCBIfam" id="TIGR02276">
    <property type="entry name" value="beta_rpt_yvtn"/>
    <property type="match status" value="1"/>
</dbReference>
<dbReference type="RefSeq" id="WP_106541896.1">
    <property type="nucleotide sequence ID" value="NZ_BLAU01000001.1"/>
</dbReference>
<name>A0A2P8CDU2_9BACT</name>
<dbReference type="InterPro" id="IPR011048">
    <property type="entry name" value="Haem_d1_sf"/>
</dbReference>
<dbReference type="EMBL" id="PYGC01000004">
    <property type="protein sequence ID" value="PSK83092.1"/>
    <property type="molecule type" value="Genomic_DNA"/>
</dbReference>
<dbReference type="InterPro" id="IPR051200">
    <property type="entry name" value="Host-pathogen_enzymatic-act"/>
</dbReference>
<reference evidence="2 5" key="2">
    <citation type="submission" date="2019-10" db="EMBL/GenBank/DDBJ databases">
        <title>Prolixibacter strains distinguished by the presence of nitrate reductase genes were adept at nitrate-dependent anaerobic corrosion of metallic iron and carbon steel.</title>
        <authorList>
            <person name="Iino T."/>
            <person name="Shono N."/>
            <person name="Ito K."/>
            <person name="Nakamura R."/>
            <person name="Sueoka K."/>
            <person name="Harayama S."/>
            <person name="Ohkuma M."/>
        </authorList>
    </citation>
    <scope>NUCLEOTIDE SEQUENCE [LARGE SCALE GENOMIC DNA]</scope>
    <source>
        <strain evidence="2 5">MIC1-1</strain>
    </source>
</reference>
<gene>
    <name evidence="3" type="ORF">CLV93_10422</name>
    <name evidence="2" type="ORF">JCM18694_22700</name>
</gene>
<evidence type="ECO:0000313" key="3">
    <source>
        <dbReference type="EMBL" id="PSK83092.1"/>
    </source>
</evidence>